<evidence type="ECO:0000313" key="2">
    <source>
        <dbReference type="Proteomes" id="UP000298030"/>
    </source>
</evidence>
<dbReference type="Proteomes" id="UP000298030">
    <property type="component" value="Unassembled WGS sequence"/>
</dbReference>
<proteinExistence type="predicted"/>
<dbReference type="AlphaFoldDB" id="A0A4Y7SLV8"/>
<comment type="caution">
    <text evidence="1">The sequence shown here is derived from an EMBL/GenBank/DDBJ whole genome shotgun (WGS) entry which is preliminary data.</text>
</comment>
<organism evidence="1 2">
    <name type="scientific">Coprinellus micaceus</name>
    <name type="common">Glistening ink-cap mushroom</name>
    <name type="synonym">Coprinus micaceus</name>
    <dbReference type="NCBI Taxonomy" id="71717"/>
    <lineage>
        <taxon>Eukaryota</taxon>
        <taxon>Fungi</taxon>
        <taxon>Dikarya</taxon>
        <taxon>Basidiomycota</taxon>
        <taxon>Agaricomycotina</taxon>
        <taxon>Agaricomycetes</taxon>
        <taxon>Agaricomycetidae</taxon>
        <taxon>Agaricales</taxon>
        <taxon>Agaricineae</taxon>
        <taxon>Psathyrellaceae</taxon>
        <taxon>Coprinellus</taxon>
    </lineage>
</organism>
<reference evidence="1 2" key="1">
    <citation type="journal article" date="2019" name="Nat. Ecol. Evol.">
        <title>Megaphylogeny resolves global patterns of mushroom evolution.</title>
        <authorList>
            <person name="Varga T."/>
            <person name="Krizsan K."/>
            <person name="Foldi C."/>
            <person name="Dima B."/>
            <person name="Sanchez-Garcia M."/>
            <person name="Sanchez-Ramirez S."/>
            <person name="Szollosi G.J."/>
            <person name="Szarkandi J.G."/>
            <person name="Papp V."/>
            <person name="Albert L."/>
            <person name="Andreopoulos W."/>
            <person name="Angelini C."/>
            <person name="Antonin V."/>
            <person name="Barry K.W."/>
            <person name="Bougher N.L."/>
            <person name="Buchanan P."/>
            <person name="Buyck B."/>
            <person name="Bense V."/>
            <person name="Catcheside P."/>
            <person name="Chovatia M."/>
            <person name="Cooper J."/>
            <person name="Damon W."/>
            <person name="Desjardin D."/>
            <person name="Finy P."/>
            <person name="Geml J."/>
            <person name="Haridas S."/>
            <person name="Hughes K."/>
            <person name="Justo A."/>
            <person name="Karasinski D."/>
            <person name="Kautmanova I."/>
            <person name="Kiss B."/>
            <person name="Kocsube S."/>
            <person name="Kotiranta H."/>
            <person name="LaButti K.M."/>
            <person name="Lechner B.E."/>
            <person name="Liimatainen K."/>
            <person name="Lipzen A."/>
            <person name="Lukacs Z."/>
            <person name="Mihaltcheva S."/>
            <person name="Morgado L.N."/>
            <person name="Niskanen T."/>
            <person name="Noordeloos M.E."/>
            <person name="Ohm R.A."/>
            <person name="Ortiz-Santana B."/>
            <person name="Ovrebo C."/>
            <person name="Racz N."/>
            <person name="Riley R."/>
            <person name="Savchenko A."/>
            <person name="Shiryaev A."/>
            <person name="Soop K."/>
            <person name="Spirin V."/>
            <person name="Szebenyi C."/>
            <person name="Tomsovsky M."/>
            <person name="Tulloss R.E."/>
            <person name="Uehling J."/>
            <person name="Grigoriev I.V."/>
            <person name="Vagvolgyi C."/>
            <person name="Papp T."/>
            <person name="Martin F.M."/>
            <person name="Miettinen O."/>
            <person name="Hibbett D.S."/>
            <person name="Nagy L.G."/>
        </authorList>
    </citation>
    <scope>NUCLEOTIDE SEQUENCE [LARGE SCALE GENOMIC DNA]</scope>
    <source>
        <strain evidence="1 2">FP101781</strain>
    </source>
</reference>
<sequence length="232" mass="25382">MSKGYKTCCNSSAAVVWPSGLSGKGTKGTWYSPSTFGGTNPRKPASLDHAGTPEPPATFASSAASMFTPFSWDLLWKSLPNSAAVLLAQHNEVELDSSWLQLLRLCSSYALYRRGKVSIHDGPILDPARRERENELNTLSADKSRTKRTQTPISRLAQFKSRKISPTSFSTTGRVVVFWRPEPIHRFKFSTSPPYTTRFPPALSVPIISFAGIRDGQLALEGAGASLGYQTQ</sequence>
<gene>
    <name evidence="1" type="ORF">FA13DRAFT_1715907</name>
</gene>
<accession>A0A4Y7SLV8</accession>
<evidence type="ECO:0000313" key="1">
    <source>
        <dbReference type="EMBL" id="TEB22594.1"/>
    </source>
</evidence>
<dbReference type="EMBL" id="QPFP01000088">
    <property type="protein sequence ID" value="TEB22594.1"/>
    <property type="molecule type" value="Genomic_DNA"/>
</dbReference>
<keyword evidence="2" id="KW-1185">Reference proteome</keyword>
<protein>
    <submittedName>
        <fullName evidence="1">Uncharacterized protein</fullName>
    </submittedName>
</protein>
<name>A0A4Y7SLV8_COPMI</name>